<keyword evidence="1" id="KW-0175">Coiled coil</keyword>
<evidence type="ECO:0000313" key="3">
    <source>
        <dbReference type="EMBL" id="CAB4289393.1"/>
    </source>
</evidence>
<reference evidence="3 4" key="1">
    <citation type="submission" date="2020-05" db="EMBL/GenBank/DDBJ databases">
        <authorList>
            <person name="Campoy J."/>
            <person name="Schneeberger K."/>
            <person name="Spophaly S."/>
        </authorList>
    </citation>
    <scope>NUCLEOTIDE SEQUENCE [LARGE SCALE GENOMIC DNA]</scope>
    <source>
        <strain evidence="3">PruArmRojPasFocal</strain>
    </source>
</reference>
<evidence type="ECO:0000256" key="2">
    <source>
        <dbReference type="SAM" id="Phobius"/>
    </source>
</evidence>
<organism evidence="3 4">
    <name type="scientific">Prunus armeniaca</name>
    <name type="common">Apricot</name>
    <name type="synonym">Armeniaca vulgaris</name>
    <dbReference type="NCBI Taxonomy" id="36596"/>
    <lineage>
        <taxon>Eukaryota</taxon>
        <taxon>Viridiplantae</taxon>
        <taxon>Streptophyta</taxon>
        <taxon>Embryophyta</taxon>
        <taxon>Tracheophyta</taxon>
        <taxon>Spermatophyta</taxon>
        <taxon>Magnoliopsida</taxon>
        <taxon>eudicotyledons</taxon>
        <taxon>Gunneridae</taxon>
        <taxon>Pentapetalae</taxon>
        <taxon>rosids</taxon>
        <taxon>fabids</taxon>
        <taxon>Rosales</taxon>
        <taxon>Rosaceae</taxon>
        <taxon>Amygdaloideae</taxon>
        <taxon>Amygdaleae</taxon>
        <taxon>Prunus</taxon>
    </lineage>
</organism>
<dbReference type="Proteomes" id="UP000507222">
    <property type="component" value="Unassembled WGS sequence"/>
</dbReference>
<protein>
    <submittedName>
        <fullName evidence="3">Uncharacterized protein</fullName>
    </submittedName>
</protein>
<name>A0A6J5VMI9_PRUAR</name>
<evidence type="ECO:0000256" key="1">
    <source>
        <dbReference type="SAM" id="Coils"/>
    </source>
</evidence>
<keyword evidence="2" id="KW-1133">Transmembrane helix</keyword>
<proteinExistence type="predicted"/>
<feature type="transmembrane region" description="Helical" evidence="2">
    <location>
        <begin position="134"/>
        <end position="151"/>
    </location>
</feature>
<dbReference type="EMBL" id="CAEKDK010000008">
    <property type="protein sequence ID" value="CAB4289393.1"/>
    <property type="molecule type" value="Genomic_DNA"/>
</dbReference>
<feature type="coiled-coil region" evidence="1">
    <location>
        <begin position="107"/>
        <end position="134"/>
    </location>
</feature>
<keyword evidence="2" id="KW-0472">Membrane</keyword>
<keyword evidence="2" id="KW-0812">Transmembrane</keyword>
<sequence length="152" mass="17578">MQGERRKANSPLCRSASVWRRKIVLLPFTCKGLDKKPENNWGHCASAVTRKPHRLSSVRFWVSSKEFWSVEMCNYQPWEEDSLQSADYVQSTAEGVDVAETRWGARLAMLEARVTRVEARVERLEAKMLHLQKGMRVVCALFLVTLMYAIFK</sequence>
<evidence type="ECO:0000313" key="4">
    <source>
        <dbReference type="Proteomes" id="UP000507222"/>
    </source>
</evidence>
<dbReference type="AlphaFoldDB" id="A0A6J5VMI9"/>
<accession>A0A6J5VMI9</accession>
<gene>
    <name evidence="3" type="ORF">CURHAP_LOCUS48040</name>
</gene>